<keyword evidence="2" id="KW-1185">Reference proteome</keyword>
<protein>
    <submittedName>
        <fullName evidence="1">Uncharacterized protein</fullName>
    </submittedName>
</protein>
<dbReference type="EMBL" id="NNRJ01000010">
    <property type="protein sequence ID" value="OYR21704.1"/>
    <property type="molecule type" value="Genomic_DNA"/>
</dbReference>
<proteinExistence type="predicted"/>
<comment type="caution">
    <text evidence="1">The sequence shown here is derived from an EMBL/GenBank/DDBJ whole genome shotgun (WGS) entry which is preliminary data.</text>
</comment>
<organism evidence="1 2">
    <name type="scientific">Brucella thiophenivorans</name>
    <dbReference type="NCBI Taxonomy" id="571255"/>
    <lineage>
        <taxon>Bacteria</taxon>
        <taxon>Pseudomonadati</taxon>
        <taxon>Pseudomonadota</taxon>
        <taxon>Alphaproteobacteria</taxon>
        <taxon>Hyphomicrobiales</taxon>
        <taxon>Brucellaceae</taxon>
        <taxon>Brucella/Ochrobactrum group</taxon>
        <taxon>Brucella</taxon>
    </lineage>
</organism>
<accession>A0A256G3M9</accession>
<evidence type="ECO:0000313" key="2">
    <source>
        <dbReference type="Proteomes" id="UP000215590"/>
    </source>
</evidence>
<dbReference type="Proteomes" id="UP000215590">
    <property type="component" value="Unassembled WGS sequence"/>
</dbReference>
<name>A0A256G3M9_9HYPH</name>
<evidence type="ECO:0000313" key="1">
    <source>
        <dbReference type="EMBL" id="OYR21704.1"/>
    </source>
</evidence>
<reference evidence="1 2" key="1">
    <citation type="submission" date="2017-07" db="EMBL/GenBank/DDBJ databases">
        <title>Phylogenetic study on the rhizospheric bacterium Ochrobactrum sp. A44.</title>
        <authorList>
            <person name="Krzyzanowska D.M."/>
            <person name="Ossowicki A."/>
            <person name="Rajewska M."/>
            <person name="Maciag T."/>
            <person name="Kaczynski Z."/>
            <person name="Czerwicka M."/>
            <person name="Jafra S."/>
        </authorList>
    </citation>
    <scope>NUCLEOTIDE SEQUENCE [LARGE SCALE GENOMIC DNA]</scope>
    <source>
        <strain evidence="1 2">DSM 7216</strain>
    </source>
</reference>
<dbReference type="AlphaFoldDB" id="A0A256G3M9"/>
<gene>
    <name evidence="1" type="ORF">CEV31_0543</name>
</gene>
<sequence length="41" mass="4794">MRANYMKEIAKNIAAFHMPSVVEVKHLFLGRQIQRQTCYVA</sequence>